<gene>
    <name evidence="2" type="ORF">CGZ90_13585</name>
</gene>
<sequence>MELSFGFLINIFVAIYLFIKAPQYGRNKWLWSIFGLVFSFFTLGFFFIATGRKGLGWAILIICIIGMILGALLLFGIFYMLYKGMGG</sequence>
<feature type="transmembrane region" description="Helical" evidence="1">
    <location>
        <begin position="55"/>
        <end position="82"/>
    </location>
</feature>
<dbReference type="RefSeq" id="WP_094253041.1">
    <property type="nucleotide sequence ID" value="NZ_JBHLXL010000001.1"/>
</dbReference>
<comment type="caution">
    <text evidence="2">The sequence shown here is derived from an EMBL/GenBank/DDBJ whole genome shotgun (WGS) entry which is preliminary data.</text>
</comment>
<feature type="transmembrane region" description="Helical" evidence="1">
    <location>
        <begin position="6"/>
        <end position="22"/>
    </location>
</feature>
<proteinExistence type="predicted"/>
<keyword evidence="1" id="KW-0472">Membrane</keyword>
<evidence type="ECO:0000313" key="2">
    <source>
        <dbReference type="EMBL" id="OYD57690.1"/>
    </source>
</evidence>
<evidence type="ECO:0000313" key="3">
    <source>
        <dbReference type="Proteomes" id="UP000215059"/>
    </source>
</evidence>
<dbReference type="OrthoDB" id="2930714at2"/>
<organism evidence="2 3">
    <name type="scientific">Fictibacillus aquaticus</name>
    <dbReference type="NCBI Taxonomy" id="2021314"/>
    <lineage>
        <taxon>Bacteria</taxon>
        <taxon>Bacillati</taxon>
        <taxon>Bacillota</taxon>
        <taxon>Bacilli</taxon>
        <taxon>Bacillales</taxon>
        <taxon>Fictibacillaceae</taxon>
        <taxon>Fictibacillus</taxon>
    </lineage>
</organism>
<evidence type="ECO:0000256" key="1">
    <source>
        <dbReference type="SAM" id="Phobius"/>
    </source>
</evidence>
<dbReference type="Proteomes" id="UP000215059">
    <property type="component" value="Unassembled WGS sequence"/>
</dbReference>
<reference evidence="2 3" key="1">
    <citation type="submission" date="2017-07" db="EMBL/GenBank/DDBJ databases">
        <title>Fictibacillus sp. nov. GDSW-R2A3 Genome sequencing and assembly.</title>
        <authorList>
            <person name="Mayilraj S."/>
        </authorList>
    </citation>
    <scope>NUCLEOTIDE SEQUENCE [LARGE SCALE GENOMIC DNA]</scope>
    <source>
        <strain evidence="2 3">GDSW-R2A3</strain>
    </source>
</reference>
<feature type="transmembrane region" description="Helical" evidence="1">
    <location>
        <begin position="29"/>
        <end position="49"/>
    </location>
</feature>
<name>A0A235F8Q2_9BACL</name>
<evidence type="ECO:0008006" key="4">
    <source>
        <dbReference type="Google" id="ProtNLM"/>
    </source>
</evidence>
<dbReference type="AlphaFoldDB" id="A0A235F8Q2"/>
<protein>
    <recommendedName>
        <fullName evidence="4">YesK-like protein</fullName>
    </recommendedName>
</protein>
<keyword evidence="3" id="KW-1185">Reference proteome</keyword>
<keyword evidence="1" id="KW-1133">Transmembrane helix</keyword>
<dbReference type="EMBL" id="NOII01000003">
    <property type="protein sequence ID" value="OYD57690.1"/>
    <property type="molecule type" value="Genomic_DNA"/>
</dbReference>
<accession>A0A235F8Q2</accession>
<keyword evidence="1" id="KW-0812">Transmembrane</keyword>